<name>A0A9N7Y6W3_PLEPL</name>
<dbReference type="GO" id="GO:0003677">
    <property type="term" value="F:DNA binding"/>
    <property type="evidence" value="ECO:0007669"/>
    <property type="project" value="InterPro"/>
</dbReference>
<dbReference type="SUPFAM" id="SSF46785">
    <property type="entry name" value="Winged helix' DNA-binding domain"/>
    <property type="match status" value="1"/>
</dbReference>
<dbReference type="InterPro" id="IPR005818">
    <property type="entry name" value="Histone_H1/H5_H15"/>
</dbReference>
<organism evidence="2 3">
    <name type="scientific">Pleuronectes platessa</name>
    <name type="common">European plaice</name>
    <dbReference type="NCBI Taxonomy" id="8262"/>
    <lineage>
        <taxon>Eukaryota</taxon>
        <taxon>Metazoa</taxon>
        <taxon>Chordata</taxon>
        <taxon>Craniata</taxon>
        <taxon>Vertebrata</taxon>
        <taxon>Euteleostomi</taxon>
        <taxon>Actinopterygii</taxon>
        <taxon>Neopterygii</taxon>
        <taxon>Teleostei</taxon>
        <taxon>Neoteleostei</taxon>
        <taxon>Acanthomorphata</taxon>
        <taxon>Carangaria</taxon>
        <taxon>Pleuronectiformes</taxon>
        <taxon>Pleuronectoidei</taxon>
        <taxon>Pleuronectidae</taxon>
        <taxon>Pleuronectes</taxon>
    </lineage>
</organism>
<evidence type="ECO:0000259" key="1">
    <source>
        <dbReference type="PROSITE" id="PS51504"/>
    </source>
</evidence>
<sequence>MSLAALKKALQAGGYHVAGNNTRVLLTIRRLVANKHLVQKKGPSGSFKGAVRFSNTFFVGSKTPVAESLRTKLKNKKSPDFFIPSTSTLVTLILSGRAWRQTQSRLSYQSFGNRKPRKALNRATAGRVVSLLGNPPELREG</sequence>
<protein>
    <recommendedName>
        <fullName evidence="1">H15 domain-containing protein</fullName>
    </recommendedName>
</protein>
<keyword evidence="3" id="KW-1185">Reference proteome</keyword>
<dbReference type="InterPro" id="IPR036388">
    <property type="entry name" value="WH-like_DNA-bd_sf"/>
</dbReference>
<reference evidence="2" key="1">
    <citation type="submission" date="2020-03" db="EMBL/GenBank/DDBJ databases">
        <authorList>
            <person name="Weist P."/>
        </authorList>
    </citation>
    <scope>NUCLEOTIDE SEQUENCE</scope>
</reference>
<proteinExistence type="predicted"/>
<dbReference type="GO" id="GO:0000786">
    <property type="term" value="C:nucleosome"/>
    <property type="evidence" value="ECO:0007669"/>
    <property type="project" value="InterPro"/>
</dbReference>
<dbReference type="GO" id="GO:0006334">
    <property type="term" value="P:nucleosome assembly"/>
    <property type="evidence" value="ECO:0007669"/>
    <property type="project" value="InterPro"/>
</dbReference>
<dbReference type="Pfam" id="PF00538">
    <property type="entry name" value="Linker_histone"/>
    <property type="match status" value="1"/>
</dbReference>
<evidence type="ECO:0000313" key="3">
    <source>
        <dbReference type="Proteomes" id="UP001153269"/>
    </source>
</evidence>
<evidence type="ECO:0000313" key="2">
    <source>
        <dbReference type="EMBL" id="CAB1414961.1"/>
    </source>
</evidence>
<dbReference type="InterPro" id="IPR036390">
    <property type="entry name" value="WH_DNA-bd_sf"/>
</dbReference>
<dbReference type="EMBL" id="CADEAL010000132">
    <property type="protein sequence ID" value="CAB1414961.1"/>
    <property type="molecule type" value="Genomic_DNA"/>
</dbReference>
<dbReference type="PROSITE" id="PS51504">
    <property type="entry name" value="H15"/>
    <property type="match status" value="1"/>
</dbReference>
<accession>A0A9N7Y6W3</accession>
<dbReference type="AlphaFoldDB" id="A0A9N7Y6W3"/>
<dbReference type="Proteomes" id="UP001153269">
    <property type="component" value="Unassembled WGS sequence"/>
</dbReference>
<gene>
    <name evidence="2" type="ORF">PLEPLA_LOCUS2674</name>
</gene>
<feature type="domain" description="H15" evidence="1">
    <location>
        <begin position="1"/>
        <end position="51"/>
    </location>
</feature>
<dbReference type="Gene3D" id="1.10.10.10">
    <property type="entry name" value="Winged helix-like DNA-binding domain superfamily/Winged helix DNA-binding domain"/>
    <property type="match status" value="1"/>
</dbReference>
<comment type="caution">
    <text evidence="2">The sequence shown here is derived from an EMBL/GenBank/DDBJ whole genome shotgun (WGS) entry which is preliminary data.</text>
</comment>